<feature type="transmembrane region" description="Helical" evidence="2">
    <location>
        <begin position="306"/>
        <end position="329"/>
    </location>
</feature>
<feature type="transmembrane region" description="Helical" evidence="2">
    <location>
        <begin position="15"/>
        <end position="39"/>
    </location>
</feature>
<sequence>MVDDVAADLALSPAAVGLLTGLPVLCFALASPAASALVARLGVERVVSLALLTVALGTVLRSTGGATTAFAGTALIGLAITAGNIAVPVVVRRDFRARADVVTGMYTAAMNFGSVLATALTLPVAEAVGWRWALALWVVLVPLAWVPWRAATRGRTAPVELAPVGADADAAGRRGVLARPITWFLTVMFAGQSFAYYGTTAWLPKILHDSVHLDAGAAGVGAALFQGFAIAGALGVPAVLARGWSMRAAFAVIAAGWLALPLGLLLAPQWWAVWIAAAGVAQGGNFTVVFTTVVRRAGTVADARRTSATVQTVGYGVAALGPSVIGAVHASTDDWTVPLVVLLGAVVALTVAGLVATGTPRTQPPRTEPPRTGPEPA</sequence>
<name>A0A2M9CDA6_9CELL</name>
<feature type="transmembrane region" description="Helical" evidence="2">
    <location>
        <begin position="69"/>
        <end position="91"/>
    </location>
</feature>
<feature type="transmembrane region" description="Helical" evidence="2">
    <location>
        <begin position="181"/>
        <end position="198"/>
    </location>
</feature>
<feature type="compositionally biased region" description="Pro residues" evidence="1">
    <location>
        <begin position="362"/>
        <end position="377"/>
    </location>
</feature>
<feature type="transmembrane region" description="Helical" evidence="2">
    <location>
        <begin position="218"/>
        <end position="241"/>
    </location>
</feature>
<accession>A0A2M9CDA6</accession>
<feature type="transmembrane region" description="Helical" evidence="2">
    <location>
        <begin position="103"/>
        <end position="124"/>
    </location>
</feature>
<keyword evidence="2" id="KW-1133">Transmembrane helix</keyword>
<evidence type="ECO:0000313" key="3">
    <source>
        <dbReference type="EMBL" id="PJJ69855.1"/>
    </source>
</evidence>
<evidence type="ECO:0000313" key="4">
    <source>
        <dbReference type="Proteomes" id="UP000231693"/>
    </source>
</evidence>
<dbReference type="Pfam" id="PF07690">
    <property type="entry name" value="MFS_1"/>
    <property type="match status" value="1"/>
</dbReference>
<feature type="transmembrane region" description="Helical" evidence="2">
    <location>
        <begin position="130"/>
        <end position="148"/>
    </location>
</feature>
<dbReference type="InterPro" id="IPR011701">
    <property type="entry name" value="MFS"/>
</dbReference>
<evidence type="ECO:0000256" key="1">
    <source>
        <dbReference type="SAM" id="MobiDB-lite"/>
    </source>
</evidence>
<proteinExistence type="predicted"/>
<dbReference type="AlphaFoldDB" id="A0A2M9CDA6"/>
<dbReference type="PANTHER" id="PTHR23523:SF2">
    <property type="entry name" value="2-NITROIMIDAZOLE TRANSPORTER"/>
    <property type="match status" value="1"/>
</dbReference>
<evidence type="ECO:0000256" key="2">
    <source>
        <dbReference type="SAM" id="Phobius"/>
    </source>
</evidence>
<dbReference type="PANTHER" id="PTHR23523">
    <property type="match status" value="1"/>
</dbReference>
<reference evidence="3 4" key="1">
    <citation type="submission" date="2017-11" db="EMBL/GenBank/DDBJ databases">
        <title>Genomic Encyclopedia of Archaeal and Bacterial Type Strains, Phase II (KMG-II): From Individual Species to Whole Genera.</title>
        <authorList>
            <person name="Goeker M."/>
        </authorList>
    </citation>
    <scope>NUCLEOTIDE SEQUENCE [LARGE SCALE GENOMIC DNA]</scope>
    <source>
        <strain evidence="3 4">DSM 25478</strain>
    </source>
</reference>
<dbReference type="Proteomes" id="UP000231693">
    <property type="component" value="Unassembled WGS sequence"/>
</dbReference>
<feature type="transmembrane region" description="Helical" evidence="2">
    <location>
        <begin position="46"/>
        <end position="63"/>
    </location>
</feature>
<keyword evidence="2" id="KW-0812">Transmembrane</keyword>
<organism evidence="3 4">
    <name type="scientific">Sediminihabitans luteus</name>
    <dbReference type="NCBI Taxonomy" id="1138585"/>
    <lineage>
        <taxon>Bacteria</taxon>
        <taxon>Bacillati</taxon>
        <taxon>Actinomycetota</taxon>
        <taxon>Actinomycetes</taxon>
        <taxon>Micrococcales</taxon>
        <taxon>Cellulomonadaceae</taxon>
        <taxon>Sediminihabitans</taxon>
    </lineage>
</organism>
<feature type="region of interest" description="Disordered" evidence="1">
    <location>
        <begin position="358"/>
        <end position="377"/>
    </location>
</feature>
<dbReference type="Gene3D" id="1.20.1250.20">
    <property type="entry name" value="MFS general substrate transporter like domains"/>
    <property type="match status" value="2"/>
</dbReference>
<keyword evidence="2" id="KW-0472">Membrane</keyword>
<comment type="caution">
    <text evidence="3">The sequence shown here is derived from an EMBL/GenBank/DDBJ whole genome shotgun (WGS) entry which is preliminary data.</text>
</comment>
<feature type="transmembrane region" description="Helical" evidence="2">
    <location>
        <begin position="335"/>
        <end position="356"/>
    </location>
</feature>
<dbReference type="InterPro" id="IPR036259">
    <property type="entry name" value="MFS_trans_sf"/>
</dbReference>
<feature type="transmembrane region" description="Helical" evidence="2">
    <location>
        <begin position="248"/>
        <end position="267"/>
    </location>
</feature>
<keyword evidence="4" id="KW-1185">Reference proteome</keyword>
<dbReference type="GO" id="GO:0022857">
    <property type="term" value="F:transmembrane transporter activity"/>
    <property type="evidence" value="ECO:0007669"/>
    <property type="project" value="InterPro"/>
</dbReference>
<feature type="transmembrane region" description="Helical" evidence="2">
    <location>
        <begin position="273"/>
        <end position="294"/>
    </location>
</feature>
<gene>
    <name evidence="3" type="ORF">CLV28_2330</name>
</gene>
<dbReference type="SUPFAM" id="SSF103473">
    <property type="entry name" value="MFS general substrate transporter"/>
    <property type="match status" value="1"/>
</dbReference>
<protein>
    <submittedName>
        <fullName evidence="3">CP family cyanate transporter-like MFS transporter</fullName>
    </submittedName>
</protein>
<dbReference type="InterPro" id="IPR052524">
    <property type="entry name" value="MFS_Cyanate_Porter"/>
</dbReference>
<dbReference type="EMBL" id="PGFE01000004">
    <property type="protein sequence ID" value="PJJ69855.1"/>
    <property type="molecule type" value="Genomic_DNA"/>
</dbReference>